<name>A0A6P3Z4H2_ZIZJJ</name>
<dbReference type="PANTHER" id="PTHR35480:SF1">
    <property type="entry name" value="MATERNAL EFFECT EMBRYO ARREST 22"/>
    <property type="match status" value="1"/>
</dbReference>
<proteinExistence type="predicted"/>
<gene>
    <name evidence="4" type="primary">LOC107409030</name>
</gene>
<protein>
    <submittedName>
        <fullName evidence="4">Uncharacterized protein LOC107409030</fullName>
    </submittedName>
</protein>
<dbReference type="FunCoup" id="A0A6P3Z4H2">
    <property type="interactions" value="1992"/>
</dbReference>
<dbReference type="InParanoid" id="A0A6P3Z4H2"/>
<sequence length="1419" mass="158372">MAADVPVQSSSNPCCAAWKHSYSKLEQKRNYLREAVRILEDQLDKKQKECQEERSKADIEKEKKEKELAARVSLEKELSSLKSARVSLEKELSSLKSEILSIKPKEDTNTEDQNGKVNLLQACVSEKENEINRLKKLIEKETKRADSEKKKTELEKKKNAEAQKIMKDKKREADEEKKLVQFEKERAEEYRHQLEICKKEADEAKLLLGSEKVKLEEANKKLEAEKLKVVKEKKHATSEKAKAEKQRKLAEANKNKAVEEKHYAENLSLQLEEYKKEIDELKKEVHKLRSSRSFCEASGAKPDDTAKSVTMKEVGREAEKSKIVLELSSKLEEANKRFQLENQKAIKEKARAHAEMVKTEEQKRLAEMNWKKAMEEKSRADSLSWQLEENKQKIDELSNKMHEFLSVRKLVESSALSLDKAMDADSMKVKLLKKELKLEKMQKKIAKQVIKLEKSRNSILQHNLGCLKLEFDQFLHQLEMLKKSLSPSTEGTYGLEKPLSRFRMNNLYGSESLLMHLQSRDELLMLMHPTIDPSDNLRQTFQHAAPMSQVSGENCIESITGIDSKLESLLGGSTRTMLTSNAINSSMASFSDGQLVGSQDKGAFSVTTSAKLVGENFQPAISNLSGEDTKVRCSENLAVVDESSVRSPVSTGDVGRVSEHGRKRKRMLDAVESIEHDMLYKKGKASLPKKLLMQNDCDSNGQKRRDKVETEICGYADSPTGIDLIGTAEANREGMSDSVTSDFETMTGFKELADGDYMKLLSLDNDADEESYRAAIEMPLSPTLPEIDVQHVEMFNVDNSRPLVNETFCEVLSNKEGKVLPLCGLDVINMEIGSNKSNYSGSGASCSLMHEYVCCSSSLDIPGHNGNTTKVERASDCLGGELDMSNAPISGDKEGKFPFQNGLRSASESILVHSVISKNIEDRSSISRIYFAIRTCMAHCALVAQPEWIVREILLALEREEQLLAKEKVSVFFSLLLLNFSSAAFAKFGNSINWASIPCLDSFAGHVHSVMSDMEISSKFVKLCCLDDLLSLVEDFLVDGSVMVYEDVSPNSLMECDSRVHMPLDGSNIRLSSLPASTEQLVAGSVILASICAAIDRVGFICETSYNILRICRFNNSLVLTILHIFAHLGGEKFFSLSNYDLMMTVLKSIVRYLEGKNSSDTACCIPSISDAHTKFCLSDECPFSKDYISVDAVTSLLLEKLKINALLGHEDAIKPVHLLKSMVLLDKYKAEESLSDERNHFDIENKADVSANQSDAITSVTLNDFNDLLSLVELVACLMGWEWAYVEVVPSLLKLLESCAIENFTSGIIILLGQLGRLGVDAFGYEDKGVQQLRCKLVTFLCGGCTKKGLLVQIATVTALLGLLSLDFETIIQDTVKFLANSSQSFAADSIKKWFSSLSGKQQDLSLNLLQTGGVNRN</sequence>
<reference evidence="3" key="1">
    <citation type="submission" date="2025-05" db="UniProtKB">
        <authorList>
            <consortium name="RefSeq"/>
        </authorList>
    </citation>
    <scope>NUCLEOTIDE SEQUENCE [LARGE SCALE GENOMIC DNA]</scope>
</reference>
<feature type="region of interest" description="Disordered" evidence="2">
    <location>
        <begin position="230"/>
        <end position="254"/>
    </location>
</feature>
<evidence type="ECO:0000313" key="4">
    <source>
        <dbReference type="RefSeq" id="XP_015871952.3"/>
    </source>
</evidence>
<dbReference type="PANTHER" id="PTHR35480">
    <property type="entry name" value="MATERNAL EFFECT EMBRYO ARREST 22"/>
    <property type="match status" value="1"/>
</dbReference>
<feature type="region of interest" description="Disordered" evidence="2">
    <location>
        <begin position="292"/>
        <end position="313"/>
    </location>
</feature>
<dbReference type="KEGG" id="zju:107409030"/>
<reference evidence="4" key="2">
    <citation type="submission" date="2025-08" db="UniProtKB">
        <authorList>
            <consortium name="RefSeq"/>
        </authorList>
    </citation>
    <scope>IDENTIFICATION</scope>
    <source>
        <tissue evidence="4">Seedling</tissue>
    </source>
</reference>
<dbReference type="RefSeq" id="XP_015871952.3">
    <property type="nucleotide sequence ID" value="XM_016016466.4"/>
</dbReference>
<evidence type="ECO:0000313" key="3">
    <source>
        <dbReference type="Proteomes" id="UP001652623"/>
    </source>
</evidence>
<evidence type="ECO:0000256" key="2">
    <source>
        <dbReference type="SAM" id="MobiDB-lite"/>
    </source>
</evidence>
<organism evidence="3 4">
    <name type="scientific">Ziziphus jujuba</name>
    <name type="common">Chinese jujube</name>
    <name type="synonym">Ziziphus sativa</name>
    <dbReference type="NCBI Taxonomy" id="326968"/>
    <lineage>
        <taxon>Eukaryota</taxon>
        <taxon>Viridiplantae</taxon>
        <taxon>Streptophyta</taxon>
        <taxon>Embryophyta</taxon>
        <taxon>Tracheophyta</taxon>
        <taxon>Spermatophyta</taxon>
        <taxon>Magnoliopsida</taxon>
        <taxon>eudicotyledons</taxon>
        <taxon>Gunneridae</taxon>
        <taxon>Pentapetalae</taxon>
        <taxon>rosids</taxon>
        <taxon>fabids</taxon>
        <taxon>Rosales</taxon>
        <taxon>Rhamnaceae</taxon>
        <taxon>Paliureae</taxon>
        <taxon>Ziziphus</taxon>
    </lineage>
</organism>
<dbReference type="GeneID" id="107409030"/>
<feature type="region of interest" description="Disordered" evidence="2">
    <location>
        <begin position="141"/>
        <end position="176"/>
    </location>
</feature>
<keyword evidence="3" id="KW-1185">Reference proteome</keyword>
<feature type="coiled-coil region" evidence="1">
    <location>
        <begin position="324"/>
        <end position="458"/>
    </location>
</feature>
<accession>A0A6P3Z4H2</accession>
<keyword evidence="1" id="KW-0175">Coiled coil</keyword>
<dbReference type="Proteomes" id="UP001652623">
    <property type="component" value="Chromosome 1"/>
</dbReference>
<evidence type="ECO:0000256" key="1">
    <source>
        <dbReference type="SAM" id="Coils"/>
    </source>
</evidence>